<dbReference type="AlphaFoldDB" id="A0A857DGQ3"/>
<dbReference type="GO" id="GO:0000155">
    <property type="term" value="F:phosphorelay sensor kinase activity"/>
    <property type="evidence" value="ECO:0007669"/>
    <property type="project" value="InterPro"/>
</dbReference>
<proteinExistence type="predicted"/>
<dbReference type="EMBL" id="CP046996">
    <property type="protein sequence ID" value="QGZ99708.1"/>
    <property type="molecule type" value="Genomic_DNA"/>
</dbReference>
<evidence type="ECO:0000256" key="3">
    <source>
        <dbReference type="ARBA" id="ARBA00022777"/>
    </source>
</evidence>
<keyword evidence="3 5" id="KW-0418">Kinase</keyword>
<keyword evidence="2" id="KW-0808">Transferase</keyword>
<organism evidence="5 6">
    <name type="scientific">Dehalobacter restrictus</name>
    <dbReference type="NCBI Taxonomy" id="55583"/>
    <lineage>
        <taxon>Bacteria</taxon>
        <taxon>Bacillati</taxon>
        <taxon>Bacillota</taxon>
        <taxon>Clostridia</taxon>
        <taxon>Eubacteriales</taxon>
        <taxon>Desulfitobacteriaceae</taxon>
        <taxon>Dehalobacter</taxon>
    </lineage>
</organism>
<evidence type="ECO:0000256" key="2">
    <source>
        <dbReference type="ARBA" id="ARBA00022679"/>
    </source>
</evidence>
<sequence>MVNLDKKILYEQLDNFQILRHDFLNYFQVIKGYLQLNMPDKALAYIDEVLVEIRPQQDIYKIGQKTLLGILLGWYFKLRLKGAEFVLDFPPEMKNEEFWLDHWQEEYALSFSGYTKDCLDLFVQGDQDVETLTAKIQFGVVGGGFSCEFRLYKEDNLFEQNVYSPVYQKA</sequence>
<evidence type="ECO:0000259" key="4">
    <source>
        <dbReference type="Pfam" id="PF14689"/>
    </source>
</evidence>
<dbReference type="SUPFAM" id="SSF55890">
    <property type="entry name" value="Sporulation response regulatory protein Spo0B"/>
    <property type="match status" value="1"/>
</dbReference>
<dbReference type="Gene3D" id="1.10.287.130">
    <property type="match status" value="1"/>
</dbReference>
<dbReference type="InterPro" id="IPR039506">
    <property type="entry name" value="SPOB_a"/>
</dbReference>
<evidence type="ECO:0000313" key="6">
    <source>
        <dbReference type="Proteomes" id="UP000430508"/>
    </source>
</evidence>
<dbReference type="Proteomes" id="UP000430508">
    <property type="component" value="Chromosome"/>
</dbReference>
<reference evidence="5 6" key="1">
    <citation type="submission" date="2019-12" db="EMBL/GenBank/DDBJ databases">
        <title>Sequence classification of anaerobic respiratory reductive dehalogenases: First we see many, then we see few.</title>
        <authorList>
            <person name="Molenda O."/>
            <person name="Puentes Jacome L.A."/>
            <person name="Cao X."/>
            <person name="Nesbo C.L."/>
            <person name="Tang S."/>
            <person name="Morson N."/>
            <person name="Patron J."/>
            <person name="Lomheim L."/>
            <person name="Wishart D.S."/>
            <person name="Edwards E.A."/>
        </authorList>
    </citation>
    <scope>NUCLEOTIDE SEQUENCE [LARGE SCALE GENOMIC DNA]</scope>
    <source>
        <strain evidence="5 6">12DCA</strain>
    </source>
</reference>
<protein>
    <submittedName>
        <fullName evidence="5">Histidine kinase</fullName>
    </submittedName>
</protein>
<accession>A0A857DGQ3</accession>
<name>A0A857DGQ3_9FIRM</name>
<dbReference type="InterPro" id="IPR016120">
    <property type="entry name" value="Sig_transdc_His_kin_SpoOB"/>
</dbReference>
<gene>
    <name evidence="5" type="ORF">GQ588_03100</name>
</gene>
<feature type="domain" description="SpoOB alpha-helical" evidence="4">
    <location>
        <begin position="8"/>
        <end position="62"/>
    </location>
</feature>
<dbReference type="Pfam" id="PF14689">
    <property type="entry name" value="SPOB_a"/>
    <property type="match status" value="1"/>
</dbReference>
<evidence type="ECO:0000313" key="5">
    <source>
        <dbReference type="EMBL" id="QGZ99708.1"/>
    </source>
</evidence>
<keyword evidence="1" id="KW-0597">Phosphoprotein</keyword>
<dbReference type="RefSeq" id="WP_019226556.1">
    <property type="nucleotide sequence ID" value="NZ_CP046996.1"/>
</dbReference>
<evidence type="ECO:0000256" key="1">
    <source>
        <dbReference type="ARBA" id="ARBA00022553"/>
    </source>
</evidence>